<comment type="caution">
    <text evidence="15">The sequence shown here is derived from an EMBL/GenBank/DDBJ whole genome shotgun (WGS) entry which is preliminary data.</text>
</comment>
<dbReference type="PANTHER" id="PTHR10954:SF23">
    <property type="entry name" value="RIBONUCLEASE"/>
    <property type="match status" value="1"/>
</dbReference>
<keyword evidence="9 12" id="KW-0255">Endonuclease</keyword>
<evidence type="ECO:0000256" key="5">
    <source>
        <dbReference type="ARBA" id="ARBA00008378"/>
    </source>
</evidence>
<proteinExistence type="inferred from homology"/>
<gene>
    <name evidence="15" type="primary">rnhC</name>
    <name evidence="15" type="ORF">KDA_05060</name>
</gene>
<evidence type="ECO:0000256" key="1">
    <source>
        <dbReference type="ARBA" id="ARBA00000077"/>
    </source>
</evidence>
<evidence type="ECO:0000256" key="11">
    <source>
        <dbReference type="ARBA" id="ARBA00022842"/>
    </source>
</evidence>
<keyword evidence="7 12" id="KW-0540">Nuclease</keyword>
<evidence type="ECO:0000256" key="7">
    <source>
        <dbReference type="ARBA" id="ARBA00022722"/>
    </source>
</evidence>
<dbReference type="GO" id="GO:0006298">
    <property type="term" value="P:mismatch repair"/>
    <property type="evidence" value="ECO:0007669"/>
    <property type="project" value="TreeGrafter"/>
</dbReference>
<comment type="subcellular location">
    <subcellularLocation>
        <location evidence="4">Cytoplasm</location>
    </subcellularLocation>
</comment>
<dbReference type="Proteomes" id="UP000287171">
    <property type="component" value="Unassembled WGS sequence"/>
</dbReference>
<feature type="binding site" evidence="12">
    <location>
        <position position="220"/>
    </location>
    <ligand>
        <name>a divalent metal cation</name>
        <dbReference type="ChEBI" id="CHEBI:60240"/>
    </ligand>
</feature>
<dbReference type="NCBIfam" id="TIGR00716">
    <property type="entry name" value="rnhC"/>
    <property type="match status" value="1"/>
</dbReference>
<evidence type="ECO:0000313" key="16">
    <source>
        <dbReference type="Proteomes" id="UP000287171"/>
    </source>
</evidence>
<name>A0A402B106_9CHLR</name>
<comment type="function">
    <text evidence="3 13">Endonuclease that specifically degrades the RNA of RNA-DNA hybrids.</text>
</comment>
<dbReference type="Pfam" id="PF01351">
    <property type="entry name" value="RNase_HII"/>
    <property type="match status" value="1"/>
</dbReference>
<dbReference type="Gene3D" id="3.30.420.10">
    <property type="entry name" value="Ribonuclease H-like superfamily/Ribonuclease H"/>
    <property type="match status" value="1"/>
</dbReference>
<dbReference type="GO" id="GO:0032299">
    <property type="term" value="C:ribonuclease H2 complex"/>
    <property type="evidence" value="ECO:0007669"/>
    <property type="project" value="TreeGrafter"/>
</dbReference>
<dbReference type="InterPro" id="IPR036397">
    <property type="entry name" value="RNaseH_sf"/>
</dbReference>
<accession>A0A402B106</accession>
<feature type="binding site" evidence="12">
    <location>
        <position position="118"/>
    </location>
    <ligand>
        <name>a divalent metal cation</name>
        <dbReference type="ChEBI" id="CHEBI:60240"/>
    </ligand>
</feature>
<dbReference type="CDD" id="cd06590">
    <property type="entry name" value="RNase_HII_bacteria_HIII_like"/>
    <property type="match status" value="1"/>
</dbReference>
<dbReference type="EMBL" id="BIFT01000001">
    <property type="protein sequence ID" value="GCE25022.1"/>
    <property type="molecule type" value="Genomic_DNA"/>
</dbReference>
<evidence type="ECO:0000256" key="3">
    <source>
        <dbReference type="ARBA" id="ARBA00004065"/>
    </source>
</evidence>
<evidence type="ECO:0000313" key="15">
    <source>
        <dbReference type="EMBL" id="GCE25022.1"/>
    </source>
</evidence>
<comment type="similarity">
    <text evidence="5">Belongs to the RNase HII family. RnhC subfamily.</text>
</comment>
<protein>
    <recommendedName>
        <fullName evidence="13">Ribonuclease</fullName>
        <ecNumber evidence="13">3.1.26.4</ecNumber>
    </recommendedName>
</protein>
<dbReference type="InterPro" id="IPR024567">
    <property type="entry name" value="RNase_HII/HIII_dom"/>
</dbReference>
<keyword evidence="8 12" id="KW-0479">Metal-binding</keyword>
<dbReference type="GO" id="GO:0005737">
    <property type="term" value="C:cytoplasm"/>
    <property type="evidence" value="ECO:0007669"/>
    <property type="project" value="UniProtKB-SubCell"/>
</dbReference>
<feature type="binding site" evidence="12">
    <location>
        <position position="119"/>
    </location>
    <ligand>
        <name>a divalent metal cation</name>
        <dbReference type="ChEBI" id="CHEBI:60240"/>
    </ligand>
</feature>
<dbReference type="RefSeq" id="WP_218027402.1">
    <property type="nucleotide sequence ID" value="NZ_BIFT01000001.1"/>
</dbReference>
<sequence length="321" mass="35082">MAGEKLSEQVRYFRQFVAQKGWTITNEKEIAYGRQLTVSDGQASVPVALYATGKTLVQGKASALQATLKVWDQPAQVDTATIASQVTTSPATRPALNQSTVQTATLPQATGLSRIGSDESGKGDFYGPLVIAAVYVDQASEQQILQLGVRDSKKLTDKNILAMAGEIRLLCPYHLLCYLPETYNQLYQQLSNLNQLLALAHAEVIAEVARRTASPRAIVDQFGNEALVRQALAKTGCTLHLEQRYRAEEDTAVAAASILARAEFVRQLARISDEIGVDLPKGASNPDIIHRGRQIVQHYGEEKLRAVAKLHFKTTATILQK</sequence>
<organism evidence="15 16">
    <name type="scientific">Dictyobacter alpinus</name>
    <dbReference type="NCBI Taxonomy" id="2014873"/>
    <lineage>
        <taxon>Bacteria</taxon>
        <taxon>Bacillati</taxon>
        <taxon>Chloroflexota</taxon>
        <taxon>Ktedonobacteria</taxon>
        <taxon>Ktedonobacterales</taxon>
        <taxon>Dictyobacteraceae</taxon>
        <taxon>Dictyobacter</taxon>
    </lineage>
</organism>
<dbReference type="PIRSF" id="PIRSF037748">
    <property type="entry name" value="RnhC"/>
    <property type="match status" value="1"/>
</dbReference>
<evidence type="ECO:0000256" key="13">
    <source>
        <dbReference type="RuleBase" id="RU003515"/>
    </source>
</evidence>
<dbReference type="InterPro" id="IPR012337">
    <property type="entry name" value="RNaseH-like_sf"/>
</dbReference>
<dbReference type="AlphaFoldDB" id="A0A402B106"/>
<keyword evidence="16" id="KW-1185">Reference proteome</keyword>
<keyword evidence="11" id="KW-0460">Magnesium</keyword>
<evidence type="ECO:0000256" key="12">
    <source>
        <dbReference type="PROSITE-ProRule" id="PRU01319"/>
    </source>
</evidence>
<dbReference type="InterPro" id="IPR001352">
    <property type="entry name" value="RNase_HII/HIII"/>
</dbReference>
<evidence type="ECO:0000259" key="14">
    <source>
        <dbReference type="PROSITE" id="PS51975"/>
    </source>
</evidence>
<reference evidence="16" key="1">
    <citation type="submission" date="2018-12" db="EMBL/GenBank/DDBJ databases">
        <title>Tengunoibacter tsumagoiensis gen. nov., sp. nov., Dictyobacter kobayashii sp. nov., D. alpinus sp. nov., and D. joshuensis sp. nov. and description of Dictyobacteraceae fam. nov. within the order Ktedonobacterales isolated from Tengu-no-mugimeshi.</title>
        <authorList>
            <person name="Wang C.M."/>
            <person name="Zheng Y."/>
            <person name="Sakai Y."/>
            <person name="Toyoda A."/>
            <person name="Minakuchi Y."/>
            <person name="Abe K."/>
            <person name="Yokota A."/>
            <person name="Yabe S."/>
        </authorList>
    </citation>
    <scope>NUCLEOTIDE SEQUENCE [LARGE SCALE GENOMIC DNA]</scope>
    <source>
        <strain evidence="16">Uno16</strain>
    </source>
</reference>
<dbReference type="PROSITE" id="PS51975">
    <property type="entry name" value="RNASE_H_2"/>
    <property type="match status" value="1"/>
</dbReference>
<dbReference type="GO" id="GO:0004523">
    <property type="term" value="F:RNA-DNA hybrid ribonuclease activity"/>
    <property type="evidence" value="ECO:0007669"/>
    <property type="project" value="UniProtKB-UniRule"/>
</dbReference>
<evidence type="ECO:0000256" key="8">
    <source>
        <dbReference type="ARBA" id="ARBA00022723"/>
    </source>
</evidence>
<feature type="domain" description="RNase H type-2" evidence="14">
    <location>
        <begin position="112"/>
        <end position="321"/>
    </location>
</feature>
<dbReference type="EC" id="3.1.26.4" evidence="13"/>
<dbReference type="InterPro" id="IPR004641">
    <property type="entry name" value="RNase_HIII"/>
</dbReference>
<comment type="catalytic activity">
    <reaction evidence="1 12 13">
        <text>Endonucleolytic cleavage to 5'-phosphomonoester.</text>
        <dbReference type="EC" id="3.1.26.4"/>
    </reaction>
</comment>
<comment type="cofactor">
    <cofactor evidence="2">
        <name>Mg(2+)</name>
        <dbReference type="ChEBI" id="CHEBI:18420"/>
    </cofactor>
</comment>
<keyword evidence="6" id="KW-0963">Cytoplasm</keyword>
<keyword evidence="10 12" id="KW-0378">Hydrolase</keyword>
<comment type="cofactor">
    <cofactor evidence="12">
        <name>Mn(2+)</name>
        <dbReference type="ChEBI" id="CHEBI:29035"/>
    </cofactor>
    <cofactor evidence="12">
        <name>Mg(2+)</name>
        <dbReference type="ChEBI" id="CHEBI:18420"/>
    </cofactor>
    <text evidence="12">Manganese or magnesium. Binds 1 divalent metal ion per monomer in the absence of substrate. May bind a second metal ion after substrate binding.</text>
</comment>
<dbReference type="GO" id="GO:0046872">
    <property type="term" value="F:metal ion binding"/>
    <property type="evidence" value="ECO:0007669"/>
    <property type="project" value="UniProtKB-KW"/>
</dbReference>
<dbReference type="SUPFAM" id="SSF53098">
    <property type="entry name" value="Ribonuclease H-like"/>
    <property type="match status" value="1"/>
</dbReference>
<evidence type="ECO:0000256" key="9">
    <source>
        <dbReference type="ARBA" id="ARBA00022759"/>
    </source>
</evidence>
<evidence type="ECO:0000256" key="10">
    <source>
        <dbReference type="ARBA" id="ARBA00022801"/>
    </source>
</evidence>
<evidence type="ECO:0000256" key="2">
    <source>
        <dbReference type="ARBA" id="ARBA00001946"/>
    </source>
</evidence>
<dbReference type="GO" id="GO:0043137">
    <property type="term" value="P:DNA replication, removal of RNA primer"/>
    <property type="evidence" value="ECO:0007669"/>
    <property type="project" value="TreeGrafter"/>
</dbReference>
<evidence type="ECO:0000256" key="4">
    <source>
        <dbReference type="ARBA" id="ARBA00004496"/>
    </source>
</evidence>
<evidence type="ECO:0000256" key="6">
    <source>
        <dbReference type="ARBA" id="ARBA00022490"/>
    </source>
</evidence>
<dbReference type="PANTHER" id="PTHR10954">
    <property type="entry name" value="RIBONUCLEASE H2 SUBUNIT A"/>
    <property type="match status" value="1"/>
</dbReference>
<dbReference type="GO" id="GO:0003723">
    <property type="term" value="F:RNA binding"/>
    <property type="evidence" value="ECO:0007669"/>
    <property type="project" value="UniProtKB-UniRule"/>
</dbReference>